<accession>A0ABV7TJR0</accession>
<dbReference type="RefSeq" id="WP_386736390.1">
    <property type="nucleotide sequence ID" value="NZ_JBHRXI010000016.1"/>
</dbReference>
<comment type="caution">
    <text evidence="1">The sequence shown here is derived from an EMBL/GenBank/DDBJ whole genome shotgun (WGS) entry which is preliminary data.</text>
</comment>
<evidence type="ECO:0000313" key="2">
    <source>
        <dbReference type="Proteomes" id="UP001595629"/>
    </source>
</evidence>
<protein>
    <submittedName>
        <fullName evidence="1">Uncharacterized protein</fullName>
    </submittedName>
</protein>
<keyword evidence="2" id="KW-1185">Reference proteome</keyword>
<reference evidence="2" key="1">
    <citation type="journal article" date="2019" name="Int. J. Syst. Evol. Microbiol.">
        <title>The Global Catalogue of Microorganisms (GCM) 10K type strain sequencing project: providing services to taxonomists for standard genome sequencing and annotation.</title>
        <authorList>
            <consortium name="The Broad Institute Genomics Platform"/>
            <consortium name="The Broad Institute Genome Sequencing Center for Infectious Disease"/>
            <person name="Wu L."/>
            <person name="Ma J."/>
        </authorList>
    </citation>
    <scope>NUCLEOTIDE SEQUENCE [LARGE SCALE GENOMIC DNA]</scope>
    <source>
        <strain evidence="2">KCTC 42911</strain>
    </source>
</reference>
<organism evidence="1 2">
    <name type="scientific">Lutimaribacter marinistellae</name>
    <dbReference type="NCBI Taxonomy" id="1820329"/>
    <lineage>
        <taxon>Bacteria</taxon>
        <taxon>Pseudomonadati</taxon>
        <taxon>Pseudomonadota</taxon>
        <taxon>Alphaproteobacteria</taxon>
        <taxon>Rhodobacterales</taxon>
        <taxon>Roseobacteraceae</taxon>
        <taxon>Lutimaribacter</taxon>
    </lineage>
</organism>
<name>A0ABV7TJR0_9RHOB</name>
<sequence>MSEHDVCEQKASLSLALKPIEKIGLLIWISKAILFCLVVGATKASQADPLTERGIDPKTIELMVSELSTDLRYTRFAEIEVRTAEETLTDRVLIDFDPKTPAGIDLTLKFDKQTPTTASTRRFRRVLESRMRLQHEIRSLNVTYDPDSILLLSSSGPIDIYQFRYSPFGLAQDIAWIRFLQGRIWVNDDRVTRILLTLDEGRTFFHDGTLVSDYRLDVSFARASNGTDVIQNSVNVIVARDLFLGVVPNNQKFVTTVRSTAVSYEDEDGKDVTPRSSAALQGVDLSKFNNPVRVNIDRKFPIFGKQARAAGYEFPKPFGVSLMYTDLTTMLNFTSFEINGVREPIEAIFSPNGSGIDIRAKTPQLRVDWFPFPFLNVMGLIGELEAKGNLKIRTTGLGQLVGLPPVIEEQITINSSVLGGGLTLAGGWRNYFASLTGTAMTTVTEDAGTRSTAYTVTPQVGYYFPRYRLRVMVGADYVKLDNKMVGSIPLPDGTNLDFNIGLEHEEWASRFGIYKQIGNNMELTLTGTYGDTRKGATVMLGYRF</sequence>
<gene>
    <name evidence="1" type="ORF">ACFORG_15270</name>
</gene>
<proteinExistence type="predicted"/>
<dbReference type="EMBL" id="JBHRXI010000016">
    <property type="protein sequence ID" value="MFC3615125.1"/>
    <property type="molecule type" value="Genomic_DNA"/>
</dbReference>
<dbReference type="Proteomes" id="UP001595629">
    <property type="component" value="Unassembled WGS sequence"/>
</dbReference>
<evidence type="ECO:0000313" key="1">
    <source>
        <dbReference type="EMBL" id="MFC3615125.1"/>
    </source>
</evidence>